<proteinExistence type="predicted"/>
<organism evidence="1 2">
    <name type="scientific">Xanthomarina gelatinilytica</name>
    <dbReference type="NCBI Taxonomy" id="1137281"/>
    <lineage>
        <taxon>Bacteria</taxon>
        <taxon>Pseudomonadati</taxon>
        <taxon>Bacteroidota</taxon>
        <taxon>Flavobacteriia</taxon>
        <taxon>Flavobacteriales</taxon>
        <taxon>Flavobacteriaceae</taxon>
        <taxon>Xanthomarina</taxon>
    </lineage>
</organism>
<evidence type="ECO:0000313" key="1">
    <source>
        <dbReference type="EMBL" id="HCY81334.1"/>
    </source>
</evidence>
<evidence type="ECO:0008006" key="3">
    <source>
        <dbReference type="Google" id="ProtNLM"/>
    </source>
</evidence>
<comment type="caution">
    <text evidence="1">The sequence shown here is derived from an EMBL/GenBank/DDBJ whole genome shotgun (WGS) entry which is preliminary data.</text>
</comment>
<dbReference type="EMBL" id="DPRK01000114">
    <property type="protein sequence ID" value="HCY81334.1"/>
    <property type="molecule type" value="Genomic_DNA"/>
</dbReference>
<accession>A0A3D6BR22</accession>
<dbReference type="AlphaFoldDB" id="A0A3D6BR22"/>
<evidence type="ECO:0000313" key="2">
    <source>
        <dbReference type="Proteomes" id="UP000263268"/>
    </source>
</evidence>
<sequence>MSFTSKTIDLGFIVMELTEHCVTATVKEGVLIELEHIAALHEVFAEYYSERSFGYIDNRINQYAINLNPELYNTRYAKMVGIAIVCYTYNCIKNANFEKTFYNWPFGVFKDLDEAKSWIEKLIAEEK</sequence>
<gene>
    <name evidence="1" type="ORF">DHV22_06910</name>
</gene>
<reference evidence="1 2" key="1">
    <citation type="journal article" date="2018" name="Nat. Biotechnol.">
        <title>A standardized bacterial taxonomy based on genome phylogeny substantially revises the tree of life.</title>
        <authorList>
            <person name="Parks D.H."/>
            <person name="Chuvochina M."/>
            <person name="Waite D.W."/>
            <person name="Rinke C."/>
            <person name="Skarshewski A."/>
            <person name="Chaumeil P.A."/>
            <person name="Hugenholtz P."/>
        </authorList>
    </citation>
    <scope>NUCLEOTIDE SEQUENCE [LARGE SCALE GENOMIC DNA]</scope>
    <source>
        <strain evidence="1">UBA10227</strain>
    </source>
</reference>
<dbReference type="Proteomes" id="UP000263268">
    <property type="component" value="Unassembled WGS sequence"/>
</dbReference>
<name>A0A3D6BR22_9FLAO</name>
<protein>
    <recommendedName>
        <fullName evidence="3">STAS/SEC14 domain-containing protein</fullName>
    </recommendedName>
</protein>